<sequence length="1622" mass="174198">MGSIGRLGAVVAAYLLVTATFAPLVSVGVVEAGGNESITADNAPQSLKAQAVDDTRELTATKGRFESARDRAVGRFNDSRRHYRGPVRASSTKLFNHDAKGIQALRAFAGTDTEANATAVADAVVRMDNRTASQEITDARRLLNDSREAIDNEGIVRSMEAHLDNAERTYDRAEETMSRARDVDGRRALRLRASAIRQLRETWRQAHFVVERAVERTNATLPVGTIGEGNETGAGDGNETDGRLDGNVSATVLSRNDPIRNRSEPGNYTVGVNVSADGPVSLETLAAAVDGERVAERNLSGLTVTENRSLPVAVSVPLDAGGNRVRVTVAGNNGTTGANATLRLDGDGLNATYETEVLGTDPLDPDSDSSATGADEADDGTIDGRADFDDDSLGTLTEHDIGTDPLDADTDGDGLTDREEFLTETDPLVADTDDDGTVDGAEDPDGDGLTNAEEVAEGTAPLFADGDADGVSDPAELANGTDPLDADSDGDGLTDAEEPTAPFETDPLDPDTDGDGVDDGNETYTTRIENETIGVSLSVTGAGNVASGVTVEETPSPLGNETVSAGPTVHIENRTSFQSATLTLAIANSRDPSEYDDLAVYKWDGTRGGDWHNVGATFDRANGTATVTTDSFSYYTVIDVDSWRSARRVDGVAPVDLETERDAGRLSCSGDCNVTNATATLGGTPDAREIVVRQGDREFSVVPLSNGQSIQKFYNYGSAQLNSPLPVAASDTSRLFFWAGPNGLSLVTVHDLPNDGSGGAASLDISGLPTEEGRWVVRDDQLPAKDDYSDDGMDPDWTWNGQNTDGGAYRGGLVNSTFTVASAFGSAARLEPLTTGEITDWQFLTGQATDPRNVSLDVDEPITIEVPETREQASGSDRAMNGSLEWSYDVPSAVGDRGLDLTYQTEQTGIDPNATVVVSGYEQAADPRNRRQITERYNLTLGTVGTVRQYLPLDAFQPGTDVTVRAVSANVSTRLQVTTRTDTDGDGLWNGWENKTYTYEHGAATDSGRTTGRIRPTQTFNTSWKDPDTDDDGVADGQEYSVRRLPANETRETVRLVANSTTHPTMPDTDGDGLLDDEFRGWNITVVETASGDPYRYYNRSKSDPPESGRTVESLHVASDPLDRDTDGDGLVDGVEKATTFTDPKSEVTYELTEQHQDLIEDLAADGRAGVAIGAHIVERRGQLSSLELTDRTDDFDFVRPTFGQDLARVDFHALDSVVRTDTWLSNEEEVDKSVVFNGSVNPWDPDSDDDGLTDGQEIHGVTETVSAGLVEMDESVSYETDPTDPDTDGDGYWDGWIGVYGVDWSDNVILYQEHLYTGDGVEGDEVVPQQVGTHHVSGPVPGADVDSDGKREHSNIHLGETYWDGKAGHSADPMGAGSEPDLNLAVEVDRYENASAHPIGFEQLFENVSNNYALYGFNVTFTMSDTFSRSRLRTKLLPYGKVGLPIGYEESVALEQIEHDDKSKLYTFVTTKGAENSGYLAPSFNGTQGIASTNGNDVGGFGWGVLVFTRDHNGSRNHSRSTHLQKTITHEIGHILGAGRADDGKGLNPFGEIYSGAQRNGIDETLEYSGIPGYNDPRWSVMTRGWVDDLNAPPMNGNYIAFSLEELSTIEFNNIATVRRD</sequence>
<keyword evidence="4" id="KW-0106">Calcium</keyword>
<feature type="compositionally biased region" description="Acidic residues" evidence="6">
    <location>
        <begin position="431"/>
        <end position="446"/>
    </location>
</feature>
<comment type="subcellular location">
    <subcellularLocation>
        <location evidence="1">Secreted</location>
    </subcellularLocation>
</comment>
<protein>
    <submittedName>
        <fullName evidence="7">Uncharacterized protein</fullName>
    </submittedName>
</protein>
<dbReference type="Proteomes" id="UP000595001">
    <property type="component" value="Chromosome"/>
</dbReference>
<feature type="compositionally biased region" description="Gly residues" evidence="6">
    <location>
        <begin position="226"/>
        <end position="236"/>
    </location>
</feature>
<dbReference type="InterPro" id="IPR053180">
    <property type="entry name" value="Ca-binding_acidic-repeat"/>
</dbReference>
<dbReference type="GeneID" id="60588004"/>
<dbReference type="OrthoDB" id="253253at2157"/>
<feature type="region of interest" description="Disordered" evidence="6">
    <location>
        <begin position="223"/>
        <end position="245"/>
    </location>
</feature>
<dbReference type="SUPFAM" id="SSF55486">
    <property type="entry name" value="Metalloproteases ('zincins'), catalytic domain"/>
    <property type="match status" value="1"/>
</dbReference>
<organism evidence="7 8">
    <name type="scientific">Halosimplex litoreum</name>
    <dbReference type="NCBI Taxonomy" id="1198301"/>
    <lineage>
        <taxon>Archaea</taxon>
        <taxon>Methanobacteriati</taxon>
        <taxon>Methanobacteriota</taxon>
        <taxon>Stenosarchaea group</taxon>
        <taxon>Halobacteria</taxon>
        <taxon>Halobacteriales</taxon>
        <taxon>Haloarculaceae</taxon>
        <taxon>Halosimplex</taxon>
    </lineage>
</organism>
<feature type="region of interest" description="Disordered" evidence="6">
    <location>
        <begin position="1002"/>
        <end position="1044"/>
    </location>
</feature>
<feature type="region of interest" description="Disordered" evidence="6">
    <location>
        <begin position="1333"/>
        <end position="1353"/>
    </location>
</feature>
<feature type="region of interest" description="Disordered" evidence="6">
    <location>
        <begin position="357"/>
        <end position="523"/>
    </location>
</feature>
<dbReference type="Pfam" id="PF18884">
    <property type="entry name" value="TSP3_bac"/>
    <property type="match status" value="6"/>
</dbReference>
<accession>A0A7T3KWK6</accession>
<proteinExistence type="predicted"/>
<feature type="compositionally biased region" description="Acidic residues" evidence="6">
    <location>
        <begin position="484"/>
        <end position="498"/>
    </location>
</feature>
<keyword evidence="5" id="KW-0175">Coiled coil</keyword>
<reference evidence="7 8" key="1">
    <citation type="submission" date="2020-12" db="EMBL/GenBank/DDBJ databases">
        <title>Halosimplex halophilum sp. nov. and Halosimplex salinum sp. nov., two new members of the genus Halosimplex.</title>
        <authorList>
            <person name="Cui H.L."/>
        </authorList>
    </citation>
    <scope>NUCLEOTIDE SEQUENCE [LARGE SCALE GENOMIC DNA]</scope>
    <source>
        <strain evidence="7 8">YGH94</strain>
    </source>
</reference>
<evidence type="ECO:0000313" key="7">
    <source>
        <dbReference type="EMBL" id="QPV64153.1"/>
    </source>
</evidence>
<gene>
    <name evidence="7" type="ORF">I7X12_05885</name>
</gene>
<evidence type="ECO:0000256" key="5">
    <source>
        <dbReference type="SAM" id="Coils"/>
    </source>
</evidence>
<feature type="coiled-coil region" evidence="5">
    <location>
        <begin position="156"/>
        <end position="183"/>
    </location>
</feature>
<dbReference type="KEGG" id="hlt:I7X12_05885"/>
<name>A0A7T3KWK6_9EURY</name>
<evidence type="ECO:0000256" key="2">
    <source>
        <dbReference type="ARBA" id="ARBA00022525"/>
    </source>
</evidence>
<evidence type="ECO:0000256" key="4">
    <source>
        <dbReference type="ARBA" id="ARBA00022837"/>
    </source>
</evidence>
<dbReference type="RefSeq" id="WP_198062927.1">
    <property type="nucleotide sequence ID" value="NZ_CP065856.1"/>
</dbReference>
<feature type="region of interest" description="Disordered" evidence="6">
    <location>
        <begin position="1362"/>
        <end position="1381"/>
    </location>
</feature>
<evidence type="ECO:0000313" key="8">
    <source>
        <dbReference type="Proteomes" id="UP000595001"/>
    </source>
</evidence>
<evidence type="ECO:0000256" key="3">
    <source>
        <dbReference type="ARBA" id="ARBA00022729"/>
    </source>
</evidence>
<dbReference type="EMBL" id="CP065856">
    <property type="protein sequence ID" value="QPV64153.1"/>
    <property type="molecule type" value="Genomic_DNA"/>
</dbReference>
<evidence type="ECO:0000256" key="6">
    <source>
        <dbReference type="SAM" id="MobiDB-lite"/>
    </source>
</evidence>
<keyword evidence="8" id="KW-1185">Reference proteome</keyword>
<keyword evidence="2" id="KW-0964">Secreted</keyword>
<evidence type="ECO:0000256" key="1">
    <source>
        <dbReference type="ARBA" id="ARBA00004613"/>
    </source>
</evidence>
<dbReference type="PANTHER" id="PTHR37467:SF1">
    <property type="entry name" value="EXPORTED CALCIUM-BINDING GLYCOPROTEIN"/>
    <property type="match status" value="1"/>
</dbReference>
<keyword evidence="3" id="KW-0732">Signal</keyword>
<dbReference type="InterPro" id="IPR059100">
    <property type="entry name" value="TSP3_bac"/>
</dbReference>
<dbReference type="PANTHER" id="PTHR37467">
    <property type="entry name" value="EXPORTED CALCIUM-BINDING GLYCOPROTEIN-RELATED"/>
    <property type="match status" value="1"/>
</dbReference>
<feature type="compositionally biased region" description="Acidic residues" evidence="6">
    <location>
        <begin position="506"/>
        <end position="521"/>
    </location>
</feature>